<accession>A0A6G9H2E9</accession>
<feature type="compositionally biased region" description="Basic and acidic residues" evidence="1">
    <location>
        <begin position="127"/>
        <end position="146"/>
    </location>
</feature>
<gene>
    <name evidence="2" type="ORF">HA039_22690</name>
</gene>
<reference evidence="2 3" key="1">
    <citation type="submission" date="2020-03" db="EMBL/GenBank/DDBJ databases">
        <title>A novel species.</title>
        <authorList>
            <person name="Gao J."/>
        </authorList>
    </citation>
    <scope>NUCLEOTIDE SEQUENCE [LARGE SCALE GENOMIC DNA]</scope>
    <source>
        <strain evidence="2 3">QMT-12</strain>
    </source>
</reference>
<evidence type="ECO:0000256" key="1">
    <source>
        <dbReference type="SAM" id="MobiDB-lite"/>
    </source>
</evidence>
<dbReference type="RefSeq" id="WP_167032841.1">
    <property type="nucleotide sequence ID" value="NZ_CP050177.1"/>
</dbReference>
<dbReference type="Proteomes" id="UP000501179">
    <property type="component" value="Chromosome"/>
</dbReference>
<sequence>MPTVDILAAALVGMLAAATGGEPRITGTEGGAVRIEADLPVQVSPTTRNAILTALATADRYGHTHTDRGDTVWAELDGRGEAGAATAGERGSTADEAGAAASEGAAGAERTAEGAEAAGLGAQAGGEPRRGAERERDADPGREADL</sequence>
<evidence type="ECO:0000313" key="3">
    <source>
        <dbReference type="Proteomes" id="UP000501179"/>
    </source>
</evidence>
<proteinExistence type="predicted"/>
<dbReference type="AlphaFoldDB" id="A0A6G9H2E9"/>
<protein>
    <submittedName>
        <fullName evidence="2">Uncharacterized protein</fullName>
    </submittedName>
</protein>
<keyword evidence="3" id="KW-1185">Reference proteome</keyword>
<dbReference type="EMBL" id="CP050177">
    <property type="protein sequence ID" value="QIQ04713.1"/>
    <property type="molecule type" value="Genomic_DNA"/>
</dbReference>
<feature type="compositionally biased region" description="Low complexity" evidence="1">
    <location>
        <begin position="82"/>
        <end position="121"/>
    </location>
</feature>
<organism evidence="2 3">
    <name type="scientific">Streptomyces liangshanensis</name>
    <dbReference type="NCBI Taxonomy" id="2717324"/>
    <lineage>
        <taxon>Bacteria</taxon>
        <taxon>Bacillati</taxon>
        <taxon>Actinomycetota</taxon>
        <taxon>Actinomycetes</taxon>
        <taxon>Kitasatosporales</taxon>
        <taxon>Streptomycetaceae</taxon>
        <taxon>Streptomyces</taxon>
    </lineage>
</organism>
<dbReference type="KEGG" id="slia:HA039_22690"/>
<evidence type="ECO:0000313" key="2">
    <source>
        <dbReference type="EMBL" id="QIQ04713.1"/>
    </source>
</evidence>
<name>A0A6G9H2E9_9ACTN</name>
<feature type="region of interest" description="Disordered" evidence="1">
    <location>
        <begin position="74"/>
        <end position="146"/>
    </location>
</feature>